<name>A0A1G9FZ32_9ACTN</name>
<dbReference type="InterPro" id="IPR036413">
    <property type="entry name" value="YaeB-like_sf"/>
</dbReference>
<gene>
    <name evidence="4" type="ORF">SAMN05216298_2115</name>
</gene>
<evidence type="ECO:0000313" key="5">
    <source>
        <dbReference type="Proteomes" id="UP000198662"/>
    </source>
</evidence>
<dbReference type="PANTHER" id="PTHR12818:SF0">
    <property type="entry name" value="TRNA (ADENINE(37)-N6)-METHYLTRANSFERASE"/>
    <property type="match status" value="1"/>
</dbReference>
<dbReference type="PROSITE" id="PS51668">
    <property type="entry name" value="TSAA_2"/>
    <property type="match status" value="1"/>
</dbReference>
<evidence type="ECO:0000256" key="2">
    <source>
        <dbReference type="ARBA" id="ARBA00033753"/>
    </source>
</evidence>
<dbReference type="CDD" id="cd09281">
    <property type="entry name" value="UPF0066"/>
    <property type="match status" value="1"/>
</dbReference>
<dbReference type="OrthoDB" id="9804309at2"/>
<dbReference type="PANTHER" id="PTHR12818">
    <property type="entry name" value="TRNA (ADENINE(37)-N6)-METHYLTRANSFERASE"/>
    <property type="match status" value="1"/>
</dbReference>
<evidence type="ECO:0000313" key="4">
    <source>
        <dbReference type="EMBL" id="SDK93575.1"/>
    </source>
</evidence>
<keyword evidence="4" id="KW-0808">Transferase</keyword>
<dbReference type="InterPro" id="IPR023370">
    <property type="entry name" value="TrmO-like_N"/>
</dbReference>
<dbReference type="STRING" id="380244.SAMN05216298_2115"/>
<protein>
    <submittedName>
        <fullName evidence="4">tRNA-Thr(GGU) m(6)t(6)A37 methyltransferase TsaA</fullName>
    </submittedName>
</protein>
<dbReference type="InterPro" id="IPR040372">
    <property type="entry name" value="YaeB-like"/>
</dbReference>
<dbReference type="Gene3D" id="2.40.30.70">
    <property type="entry name" value="YaeB-like"/>
    <property type="match status" value="1"/>
</dbReference>
<dbReference type="GO" id="GO:0008168">
    <property type="term" value="F:methyltransferase activity"/>
    <property type="evidence" value="ECO:0007669"/>
    <property type="project" value="UniProtKB-KW"/>
</dbReference>
<proteinExistence type="inferred from homology"/>
<comment type="similarity">
    <text evidence="2">Belongs to the tRNA methyltransferase O family.</text>
</comment>
<dbReference type="Proteomes" id="UP000198662">
    <property type="component" value="Unassembled WGS sequence"/>
</dbReference>
<dbReference type="Pfam" id="PF01980">
    <property type="entry name" value="TrmO_N"/>
    <property type="match status" value="1"/>
</dbReference>
<dbReference type="SUPFAM" id="SSF118196">
    <property type="entry name" value="YaeB-like"/>
    <property type="match status" value="1"/>
</dbReference>
<sequence length="154" mass="17441">MREFHLRPVGRVSGGRDEWVEDDWAGVEAVVRLDADRFPPEATLGLDEFSHLEVVFLFDRVDEAAIRLEPRPARGNPEWPPVGVFAHRGPFRPNRIGVSRCRLRAVDGLDLHVTGLDALDGTPVLDVKPCVREFEPRGPVSQPGWTDDLMRDYY</sequence>
<organism evidence="4 5">
    <name type="scientific">Glycomyces sambucus</name>
    <dbReference type="NCBI Taxonomy" id="380244"/>
    <lineage>
        <taxon>Bacteria</taxon>
        <taxon>Bacillati</taxon>
        <taxon>Actinomycetota</taxon>
        <taxon>Actinomycetes</taxon>
        <taxon>Glycomycetales</taxon>
        <taxon>Glycomycetaceae</taxon>
        <taxon>Glycomyces</taxon>
    </lineage>
</organism>
<accession>A0A1G9FZ32</accession>
<dbReference type="RefSeq" id="WP_091047328.1">
    <property type="nucleotide sequence ID" value="NZ_FNGF01000002.1"/>
</dbReference>
<feature type="domain" description="TsaA-like" evidence="3">
    <location>
        <begin position="6"/>
        <end position="139"/>
    </location>
</feature>
<evidence type="ECO:0000259" key="3">
    <source>
        <dbReference type="PROSITE" id="PS51668"/>
    </source>
</evidence>
<keyword evidence="4" id="KW-0489">Methyltransferase</keyword>
<evidence type="ECO:0000256" key="1">
    <source>
        <dbReference type="ARBA" id="ARBA00022691"/>
    </source>
</evidence>
<keyword evidence="1" id="KW-0949">S-adenosyl-L-methionine</keyword>
<dbReference type="GO" id="GO:0032259">
    <property type="term" value="P:methylation"/>
    <property type="evidence" value="ECO:0007669"/>
    <property type="project" value="UniProtKB-KW"/>
</dbReference>
<dbReference type="InterPro" id="IPR036414">
    <property type="entry name" value="YaeB_N_sf"/>
</dbReference>
<dbReference type="EMBL" id="FNGF01000002">
    <property type="protein sequence ID" value="SDK93575.1"/>
    <property type="molecule type" value="Genomic_DNA"/>
</dbReference>
<keyword evidence="5" id="KW-1185">Reference proteome</keyword>
<reference evidence="5" key="1">
    <citation type="submission" date="2016-10" db="EMBL/GenBank/DDBJ databases">
        <authorList>
            <person name="Varghese N."/>
            <person name="Submissions S."/>
        </authorList>
    </citation>
    <scope>NUCLEOTIDE SEQUENCE [LARGE SCALE GENOMIC DNA]</scope>
    <source>
        <strain evidence="5">CGMCC 4.3147</strain>
    </source>
</reference>
<dbReference type="AlphaFoldDB" id="A0A1G9FZ32"/>